<dbReference type="SUPFAM" id="SSF54928">
    <property type="entry name" value="RNA-binding domain, RBD"/>
    <property type="match status" value="1"/>
</dbReference>
<evidence type="ECO:0000313" key="6">
    <source>
        <dbReference type="Proteomes" id="UP001202328"/>
    </source>
</evidence>
<dbReference type="InterPro" id="IPR035979">
    <property type="entry name" value="RBD_domain_sf"/>
</dbReference>
<dbReference type="GO" id="GO:1901259">
    <property type="term" value="P:chloroplast rRNA processing"/>
    <property type="evidence" value="ECO:0007669"/>
    <property type="project" value="TreeGrafter"/>
</dbReference>
<evidence type="ECO:0000256" key="2">
    <source>
        <dbReference type="PROSITE-ProRule" id="PRU00176"/>
    </source>
</evidence>
<reference evidence="5" key="1">
    <citation type="submission" date="2022-04" db="EMBL/GenBank/DDBJ databases">
        <title>A functionally conserved STORR gene fusion in Papaver species that diverged 16.8 million years ago.</title>
        <authorList>
            <person name="Catania T."/>
        </authorList>
    </citation>
    <scope>NUCLEOTIDE SEQUENCE</scope>
    <source>
        <strain evidence="5">S-188037</strain>
    </source>
</reference>
<organism evidence="5 6">
    <name type="scientific">Papaver atlanticum</name>
    <dbReference type="NCBI Taxonomy" id="357466"/>
    <lineage>
        <taxon>Eukaryota</taxon>
        <taxon>Viridiplantae</taxon>
        <taxon>Streptophyta</taxon>
        <taxon>Embryophyta</taxon>
        <taxon>Tracheophyta</taxon>
        <taxon>Spermatophyta</taxon>
        <taxon>Magnoliopsida</taxon>
        <taxon>Ranunculales</taxon>
        <taxon>Papaveraceae</taxon>
        <taxon>Papaveroideae</taxon>
        <taxon>Papaver</taxon>
    </lineage>
</organism>
<evidence type="ECO:0000256" key="3">
    <source>
        <dbReference type="SAM" id="SignalP"/>
    </source>
</evidence>
<feature type="signal peptide" evidence="3">
    <location>
        <begin position="1"/>
        <end position="17"/>
    </location>
</feature>
<evidence type="ECO:0000313" key="5">
    <source>
        <dbReference type="EMBL" id="KAI3879240.1"/>
    </source>
</evidence>
<dbReference type="Gene3D" id="3.30.70.330">
    <property type="match status" value="1"/>
</dbReference>
<proteinExistence type="predicted"/>
<name>A0AAD4XAV9_9MAGN</name>
<dbReference type="GO" id="GO:0009535">
    <property type="term" value="C:chloroplast thylakoid membrane"/>
    <property type="evidence" value="ECO:0007669"/>
    <property type="project" value="TreeGrafter"/>
</dbReference>
<feature type="domain" description="RRM" evidence="4">
    <location>
        <begin position="31"/>
        <end position="97"/>
    </location>
</feature>
<dbReference type="PROSITE" id="PS50102">
    <property type="entry name" value="RRM"/>
    <property type="match status" value="1"/>
</dbReference>
<dbReference type="CDD" id="cd00590">
    <property type="entry name" value="RRM_SF"/>
    <property type="match status" value="1"/>
</dbReference>
<keyword evidence="6" id="KW-1185">Reference proteome</keyword>
<dbReference type="AlphaFoldDB" id="A0AAD4XAV9"/>
<keyword evidence="3" id="KW-0732">Signal</keyword>
<dbReference type="InterPro" id="IPR012677">
    <property type="entry name" value="Nucleotide-bd_a/b_plait_sf"/>
</dbReference>
<evidence type="ECO:0000259" key="4">
    <source>
        <dbReference type="PROSITE" id="PS50102"/>
    </source>
</evidence>
<accession>A0AAD4XAV9</accession>
<keyword evidence="1 2" id="KW-0694">RNA-binding</keyword>
<dbReference type="Proteomes" id="UP001202328">
    <property type="component" value="Unassembled WGS sequence"/>
</dbReference>
<dbReference type="Pfam" id="PF00076">
    <property type="entry name" value="RRM_1"/>
    <property type="match status" value="1"/>
</dbReference>
<dbReference type="InterPro" id="IPR000504">
    <property type="entry name" value="RRM_dom"/>
</dbReference>
<dbReference type="PANTHER" id="PTHR48025">
    <property type="entry name" value="OS02G0815200 PROTEIN"/>
    <property type="match status" value="1"/>
</dbReference>
<evidence type="ECO:0000256" key="1">
    <source>
        <dbReference type="ARBA" id="ARBA00022884"/>
    </source>
</evidence>
<dbReference type="GO" id="GO:0003729">
    <property type="term" value="F:mRNA binding"/>
    <property type="evidence" value="ECO:0007669"/>
    <property type="project" value="TreeGrafter"/>
</dbReference>
<dbReference type="PANTHER" id="PTHR48025:SF17">
    <property type="entry name" value="28 KDA RIBONUCLEOPROTEIN, CHLOROPLASTIC"/>
    <property type="match status" value="1"/>
</dbReference>
<gene>
    <name evidence="5" type="ORF">MKW98_028807</name>
</gene>
<protein>
    <recommendedName>
        <fullName evidence="4">RRM domain-containing protein</fullName>
    </recommendedName>
</protein>
<comment type="caution">
    <text evidence="5">The sequence shown here is derived from an EMBL/GenBank/DDBJ whole genome shotgun (WGS) entry which is preliminary data.</text>
</comment>
<feature type="chain" id="PRO_5042232961" description="RRM domain-containing protein" evidence="3">
    <location>
        <begin position="18"/>
        <end position="97"/>
    </location>
</feature>
<sequence>MALHLLWVPSTIRISAAKAGETPTEESGPKTRLLAQNVPWTCTNQDIKVLLKKYGTVLDVEFLKLSMRSKTKNRGLAFVTMGSEEEAVADMTNFEAM</sequence>
<dbReference type="InterPro" id="IPR050502">
    <property type="entry name" value="Euk_RNA-bind_prot"/>
</dbReference>
<dbReference type="EMBL" id="JAJJMB010012264">
    <property type="protein sequence ID" value="KAI3879240.1"/>
    <property type="molecule type" value="Genomic_DNA"/>
</dbReference>